<organism evidence="2 3">
    <name type="scientific">Austropuccinia psidii MF-1</name>
    <dbReference type="NCBI Taxonomy" id="1389203"/>
    <lineage>
        <taxon>Eukaryota</taxon>
        <taxon>Fungi</taxon>
        <taxon>Dikarya</taxon>
        <taxon>Basidiomycota</taxon>
        <taxon>Pucciniomycotina</taxon>
        <taxon>Pucciniomycetes</taxon>
        <taxon>Pucciniales</taxon>
        <taxon>Sphaerophragmiaceae</taxon>
        <taxon>Austropuccinia</taxon>
    </lineage>
</organism>
<name>A0A9Q3JUY4_9BASI</name>
<sequence>EENYIPLETQSQANTPVTLSEPEGSKGKGKSHIEGLITAKKWTPLATQRSRKPLNPASIQGKPTLTPCTGKITIINLVVTSKGKLPKSADNKFVQGTVKRTLASKGTSQRTEKACLEPEDLEEDTLETVVDGKTMREIISTLPFTLQFNRNLKPQDWEDMDQVIQLHQFLKDFFQWSMENKGFNLDSHWEELGASCHRICLKEIDFKDLMVITKGRNATRKFRLLQARANRIRENQATIQAIEEQNQQFSYQESPFFTIPGGFQEKTRIQGEKQDLFQPKEERVRPNDPEVVEFGERSAHEPELFVNQSRISTPINRNITPTKIEHNSVSPESNLNSDALWLQMYQYAEEIQKQLAELEASHERMKKLTASMDTIVQPLQEGHAQLSKASE</sequence>
<proteinExistence type="predicted"/>
<keyword evidence="3" id="KW-1185">Reference proteome</keyword>
<feature type="region of interest" description="Disordered" evidence="1">
    <location>
        <begin position="1"/>
        <end position="32"/>
    </location>
</feature>
<evidence type="ECO:0000256" key="1">
    <source>
        <dbReference type="SAM" id="MobiDB-lite"/>
    </source>
</evidence>
<dbReference type="Proteomes" id="UP000765509">
    <property type="component" value="Unassembled WGS sequence"/>
</dbReference>
<protein>
    <submittedName>
        <fullName evidence="2">Uncharacterized protein</fullName>
    </submittedName>
</protein>
<evidence type="ECO:0000313" key="2">
    <source>
        <dbReference type="EMBL" id="MBW0569128.1"/>
    </source>
</evidence>
<feature type="compositionally biased region" description="Polar residues" evidence="1">
    <location>
        <begin position="8"/>
        <end position="18"/>
    </location>
</feature>
<dbReference type="EMBL" id="AVOT02083833">
    <property type="protein sequence ID" value="MBW0569128.1"/>
    <property type="molecule type" value="Genomic_DNA"/>
</dbReference>
<evidence type="ECO:0000313" key="3">
    <source>
        <dbReference type="Proteomes" id="UP000765509"/>
    </source>
</evidence>
<dbReference type="AlphaFoldDB" id="A0A9Q3JUY4"/>
<feature type="non-terminal residue" evidence="2">
    <location>
        <position position="1"/>
    </location>
</feature>
<accession>A0A9Q3JUY4</accession>
<comment type="caution">
    <text evidence="2">The sequence shown here is derived from an EMBL/GenBank/DDBJ whole genome shotgun (WGS) entry which is preliminary data.</text>
</comment>
<gene>
    <name evidence="2" type="ORF">O181_108843</name>
</gene>
<reference evidence="2" key="1">
    <citation type="submission" date="2021-03" db="EMBL/GenBank/DDBJ databases">
        <title>Draft genome sequence of rust myrtle Austropuccinia psidii MF-1, a brazilian biotype.</title>
        <authorList>
            <person name="Quecine M.C."/>
            <person name="Pachon D.M.R."/>
            <person name="Bonatelli M.L."/>
            <person name="Correr F.H."/>
            <person name="Franceschini L.M."/>
            <person name="Leite T.F."/>
            <person name="Margarido G.R.A."/>
            <person name="Almeida C.A."/>
            <person name="Ferrarezi J.A."/>
            <person name="Labate C.A."/>
        </authorList>
    </citation>
    <scope>NUCLEOTIDE SEQUENCE</scope>
    <source>
        <strain evidence="2">MF-1</strain>
    </source>
</reference>